<evidence type="ECO:0000256" key="7">
    <source>
        <dbReference type="ARBA" id="ARBA00022692"/>
    </source>
</evidence>
<evidence type="ECO:0000256" key="17">
    <source>
        <dbReference type="ARBA" id="ARBA00036634"/>
    </source>
</evidence>
<evidence type="ECO:0000256" key="19">
    <source>
        <dbReference type="SAM" id="Phobius"/>
    </source>
</evidence>
<protein>
    <submittedName>
        <fullName evidence="22">Transient receptor potential cation channel subfamily V member 5-like</fullName>
    </submittedName>
</protein>
<dbReference type="InterPro" id="IPR036770">
    <property type="entry name" value="Ankyrin_rpt-contain_sf"/>
</dbReference>
<keyword evidence="6" id="KW-0107">Calcium channel</keyword>
<keyword evidence="5" id="KW-0109">Calcium transport</keyword>
<keyword evidence="15 19" id="KW-0472">Membrane</keyword>
<reference evidence="22" key="1">
    <citation type="submission" date="2025-08" db="UniProtKB">
        <authorList>
            <consortium name="RefSeq"/>
        </authorList>
    </citation>
    <scope>IDENTIFICATION</scope>
    <source>
        <tissue evidence="22">Sperm</tissue>
    </source>
</reference>
<evidence type="ECO:0000256" key="2">
    <source>
        <dbReference type="ARBA" id="ARBA00022448"/>
    </source>
</evidence>
<feature type="domain" description="Ion transport" evidence="20">
    <location>
        <begin position="353"/>
        <end position="589"/>
    </location>
</feature>
<evidence type="ECO:0000256" key="16">
    <source>
        <dbReference type="ARBA" id="ARBA00023303"/>
    </source>
</evidence>
<evidence type="ECO:0000256" key="12">
    <source>
        <dbReference type="ARBA" id="ARBA00022989"/>
    </source>
</evidence>
<dbReference type="PANTHER" id="PTHR10582:SF25">
    <property type="entry name" value="TRANSIENT RECEPTOR POTENTIAL CATION CHANNEL SUBFAMILY V MEMBER 6"/>
    <property type="match status" value="1"/>
</dbReference>
<dbReference type="PROSITE" id="PS50088">
    <property type="entry name" value="ANK_REPEAT"/>
    <property type="match status" value="1"/>
</dbReference>
<dbReference type="AlphaFoldDB" id="A0AAJ7TI49"/>
<keyword evidence="3" id="KW-1003">Cell membrane</keyword>
<dbReference type="Pfam" id="PF12796">
    <property type="entry name" value="Ank_2"/>
    <property type="match status" value="1"/>
</dbReference>
<feature type="transmembrane region" description="Helical" evidence="19">
    <location>
        <begin position="324"/>
        <end position="347"/>
    </location>
</feature>
<evidence type="ECO:0000256" key="3">
    <source>
        <dbReference type="ARBA" id="ARBA00022475"/>
    </source>
</evidence>
<dbReference type="GO" id="GO:0098703">
    <property type="term" value="P:calcium ion import across plasma membrane"/>
    <property type="evidence" value="ECO:0007669"/>
    <property type="project" value="TreeGrafter"/>
</dbReference>
<keyword evidence="8" id="KW-0479">Metal-binding</keyword>
<feature type="repeat" description="ANK" evidence="18">
    <location>
        <begin position="104"/>
        <end position="130"/>
    </location>
</feature>
<keyword evidence="7 19" id="KW-0812">Transmembrane</keyword>
<evidence type="ECO:0000313" key="22">
    <source>
        <dbReference type="RefSeq" id="XP_032818292.1"/>
    </source>
</evidence>
<evidence type="ECO:0000256" key="6">
    <source>
        <dbReference type="ARBA" id="ARBA00022673"/>
    </source>
</evidence>
<keyword evidence="21" id="KW-1185">Reference proteome</keyword>
<dbReference type="Pfam" id="PF00520">
    <property type="entry name" value="Ion_trans"/>
    <property type="match status" value="1"/>
</dbReference>
<evidence type="ECO:0000256" key="10">
    <source>
        <dbReference type="ARBA" id="ARBA00022837"/>
    </source>
</evidence>
<evidence type="ECO:0000256" key="5">
    <source>
        <dbReference type="ARBA" id="ARBA00022568"/>
    </source>
</evidence>
<dbReference type="GO" id="GO:0005886">
    <property type="term" value="C:plasma membrane"/>
    <property type="evidence" value="ECO:0007669"/>
    <property type="project" value="UniProtKB-SubCell"/>
</dbReference>
<feature type="transmembrane region" description="Helical" evidence="19">
    <location>
        <begin position="427"/>
        <end position="447"/>
    </location>
</feature>
<evidence type="ECO:0000256" key="18">
    <source>
        <dbReference type="PROSITE-ProRule" id="PRU00023"/>
    </source>
</evidence>
<keyword evidence="11" id="KW-0112">Calmodulin-binding</keyword>
<evidence type="ECO:0000256" key="4">
    <source>
        <dbReference type="ARBA" id="ARBA00022553"/>
    </source>
</evidence>
<feature type="transmembrane region" description="Helical" evidence="19">
    <location>
        <begin position="385"/>
        <end position="406"/>
    </location>
</feature>
<comment type="subcellular location">
    <subcellularLocation>
        <location evidence="1">Cell membrane</location>
        <topology evidence="1">Multi-pass membrane protein</topology>
    </subcellularLocation>
</comment>
<organism evidence="21 22">
    <name type="scientific">Petromyzon marinus</name>
    <name type="common">Sea lamprey</name>
    <dbReference type="NCBI Taxonomy" id="7757"/>
    <lineage>
        <taxon>Eukaryota</taxon>
        <taxon>Metazoa</taxon>
        <taxon>Chordata</taxon>
        <taxon>Craniata</taxon>
        <taxon>Vertebrata</taxon>
        <taxon>Cyclostomata</taxon>
        <taxon>Hyperoartia</taxon>
        <taxon>Petromyzontiformes</taxon>
        <taxon>Petromyzontidae</taxon>
        <taxon>Petromyzon</taxon>
    </lineage>
</organism>
<name>A0AAJ7TI49_PETMA</name>
<evidence type="ECO:0000259" key="20">
    <source>
        <dbReference type="Pfam" id="PF00520"/>
    </source>
</evidence>
<keyword evidence="12 19" id="KW-1133">Transmembrane helix</keyword>
<keyword evidence="10" id="KW-0106">Calcium</keyword>
<keyword evidence="4" id="KW-0597">Phosphoprotein</keyword>
<evidence type="ECO:0000256" key="11">
    <source>
        <dbReference type="ARBA" id="ARBA00022860"/>
    </source>
</evidence>
<dbReference type="PRINTS" id="PR01765">
    <property type="entry name" value="ECACCHANNEL"/>
</dbReference>
<evidence type="ECO:0000256" key="13">
    <source>
        <dbReference type="ARBA" id="ARBA00023043"/>
    </source>
</evidence>
<feature type="transmembrane region" description="Helical" evidence="19">
    <location>
        <begin position="555"/>
        <end position="581"/>
    </location>
</feature>
<dbReference type="KEGG" id="pmrn:116947033"/>
<dbReference type="SUPFAM" id="SSF48403">
    <property type="entry name" value="Ankyrin repeat"/>
    <property type="match status" value="1"/>
</dbReference>
<evidence type="ECO:0000256" key="1">
    <source>
        <dbReference type="ARBA" id="ARBA00004651"/>
    </source>
</evidence>
<comment type="catalytic activity">
    <reaction evidence="17">
        <text>Ca(2+)(in) = Ca(2+)(out)</text>
        <dbReference type="Rhea" id="RHEA:29671"/>
        <dbReference type="ChEBI" id="CHEBI:29108"/>
    </reaction>
</comment>
<feature type="transmembrane region" description="Helical" evidence="19">
    <location>
        <begin position="492"/>
        <end position="517"/>
    </location>
</feature>
<dbReference type="InterPro" id="IPR002110">
    <property type="entry name" value="Ankyrin_rpt"/>
</dbReference>
<keyword evidence="9" id="KW-0677">Repeat</keyword>
<accession>A0AAJ7TI49</accession>
<evidence type="ECO:0000256" key="8">
    <source>
        <dbReference type="ARBA" id="ARBA00022723"/>
    </source>
</evidence>
<feature type="transmembrane region" description="Helical" evidence="19">
    <location>
        <begin position="523"/>
        <end position="543"/>
    </location>
</feature>
<dbReference type="SMART" id="SM00248">
    <property type="entry name" value="ANK"/>
    <property type="match status" value="5"/>
</dbReference>
<dbReference type="GO" id="GO:0005262">
    <property type="term" value="F:calcium channel activity"/>
    <property type="evidence" value="ECO:0007669"/>
    <property type="project" value="UniProtKB-KW"/>
</dbReference>
<dbReference type="InterPro" id="IPR024862">
    <property type="entry name" value="TRPV"/>
</dbReference>
<gene>
    <name evidence="22" type="primary">LOC116947033</name>
</gene>
<feature type="transmembrane region" description="Helical" evidence="19">
    <location>
        <begin position="453"/>
        <end position="471"/>
    </location>
</feature>
<keyword evidence="16" id="KW-0407">Ion channel</keyword>
<keyword evidence="14" id="KW-0406">Ion transport</keyword>
<dbReference type="PROSITE" id="PS50297">
    <property type="entry name" value="ANK_REP_REGION"/>
    <property type="match status" value="1"/>
</dbReference>
<dbReference type="InterPro" id="IPR005821">
    <property type="entry name" value="Ion_trans_dom"/>
</dbReference>
<dbReference type="RefSeq" id="XP_032818292.1">
    <property type="nucleotide sequence ID" value="XM_032962401.1"/>
</dbReference>
<keyword evidence="2" id="KW-0813">Transport</keyword>
<keyword evidence="13 18" id="KW-0040">ANK repeat</keyword>
<evidence type="ECO:0000256" key="9">
    <source>
        <dbReference type="ARBA" id="ARBA00022737"/>
    </source>
</evidence>
<dbReference type="Proteomes" id="UP001318040">
    <property type="component" value="Chromosome 28"/>
</dbReference>
<dbReference type="InterPro" id="IPR008344">
    <property type="entry name" value="TRPV5/TRPV6"/>
</dbReference>
<dbReference type="Gene3D" id="1.25.40.20">
    <property type="entry name" value="Ankyrin repeat-containing domain"/>
    <property type="match status" value="1"/>
</dbReference>
<evidence type="ECO:0000313" key="21">
    <source>
        <dbReference type="Proteomes" id="UP001318040"/>
    </source>
</evidence>
<evidence type="ECO:0000256" key="14">
    <source>
        <dbReference type="ARBA" id="ARBA00023065"/>
    </source>
</evidence>
<dbReference type="GO" id="GO:0046872">
    <property type="term" value="F:metal ion binding"/>
    <property type="evidence" value="ECO:0007669"/>
    <property type="project" value="UniProtKB-KW"/>
</dbReference>
<evidence type="ECO:0000256" key="15">
    <source>
        <dbReference type="ARBA" id="ARBA00023136"/>
    </source>
</evidence>
<proteinExistence type="predicted"/>
<sequence>MWLRWWRHRSCKRGAFSAASSDRLHLLQQKRIKEIPLFLAAMENDRESILKLLNNPDTDPYVTGALGEMALHIAVLYNSNDAALALADATPQLINLPVYSHVYKGQTALHMAVLQQNVALVRALVVRGADAILPRATGTFSSLKGGGCCGSGAPGRYYGEHVLTFAACTGNEDIMRILLENHVPVHAQDSLGNTVLHVLVLQPNKNQACAMHQLLLSCDRSGAAAALEAVQNHDGLTPIKMAAANGNTVMFQNLVTRRRAVQWVFGSVTSSIYDLSGIDSWDDEQSVIELIASSRRREARRILDITPVKELVSLKWSLYGRRYFWLWALIYMCYIVIFTLCCIYRPLELYADYNASSATLQPPSLGDFVMVQRPLAACYDSYDDFLRLSGEIVVVVGAVMMLVFEVRDMIRTGVKRYFGSTVTGGPFHIIMICYSCLVMLLLLMRLTNTHGEYVPMAVALVLGWCNTMFFARGFEMLGPFTIMIQKMLFGDLLRFCWLMLMVLLGYASAFHICFQLLRREDFLHFAGFETVLFTMFQLFLGLLDIPIPYDKQVPIIIKLVYVSYMIFAFLLMVNLLIAMMGDTHWRVAHERDELWRAQVAATTVLLERRLPRWLWPRLGYRGDDFGLDNNKWYMRVEDSNESTMFKMKKYARTLKKTEADDCPVMRPPSSNLQVGLARKSGRGWRIVRRSTMGEMGDPAREAETTGPAYDNEEAEMVYNV</sequence>
<dbReference type="GO" id="GO:0005516">
    <property type="term" value="F:calmodulin binding"/>
    <property type="evidence" value="ECO:0007669"/>
    <property type="project" value="UniProtKB-KW"/>
</dbReference>
<dbReference type="PANTHER" id="PTHR10582">
    <property type="entry name" value="TRANSIENT RECEPTOR POTENTIAL ION CHANNEL PROTEIN"/>
    <property type="match status" value="1"/>
</dbReference>